<keyword evidence="4" id="KW-0653">Protein transport</keyword>
<reference evidence="8" key="1">
    <citation type="journal article" date="2002" name="Science">
        <title>The draft genome of Ciona intestinalis: insights into chordate and vertebrate origins.</title>
        <authorList>
            <person name="Dehal P."/>
            <person name="Satou Y."/>
            <person name="Campbell R.K."/>
            <person name="Chapman J."/>
            <person name="Degnan B."/>
            <person name="De Tomaso A."/>
            <person name="Davidson B."/>
            <person name="Di Gregorio A."/>
            <person name="Gelpke M."/>
            <person name="Goodstein D.M."/>
            <person name="Harafuji N."/>
            <person name="Hastings K.E."/>
            <person name="Ho I."/>
            <person name="Hotta K."/>
            <person name="Huang W."/>
            <person name="Kawashima T."/>
            <person name="Lemaire P."/>
            <person name="Martinez D."/>
            <person name="Meinertzhagen I.A."/>
            <person name="Necula S."/>
            <person name="Nonaka M."/>
            <person name="Putnam N."/>
            <person name="Rash S."/>
            <person name="Saiga H."/>
            <person name="Satake M."/>
            <person name="Terry A."/>
            <person name="Yamada L."/>
            <person name="Wang H.G."/>
            <person name="Awazu S."/>
            <person name="Azumi K."/>
            <person name="Boore J."/>
            <person name="Branno M."/>
            <person name="Chin-Bow S."/>
            <person name="DeSantis R."/>
            <person name="Doyle S."/>
            <person name="Francino P."/>
            <person name="Keys D.N."/>
            <person name="Haga S."/>
            <person name="Hayashi H."/>
            <person name="Hino K."/>
            <person name="Imai K.S."/>
            <person name="Inaba K."/>
            <person name="Kano S."/>
            <person name="Kobayashi K."/>
            <person name="Kobayashi M."/>
            <person name="Lee B.I."/>
            <person name="Makabe K.W."/>
            <person name="Manohar C."/>
            <person name="Matassi G."/>
            <person name="Medina M."/>
            <person name="Mochizuki Y."/>
            <person name="Mount S."/>
            <person name="Morishita T."/>
            <person name="Miura S."/>
            <person name="Nakayama A."/>
            <person name="Nishizaka S."/>
            <person name="Nomoto H."/>
            <person name="Ohta F."/>
            <person name="Oishi K."/>
            <person name="Rigoutsos I."/>
            <person name="Sano M."/>
            <person name="Sasaki A."/>
            <person name="Sasakura Y."/>
            <person name="Shoguchi E."/>
            <person name="Shin-i T."/>
            <person name="Spagnuolo A."/>
            <person name="Stainier D."/>
            <person name="Suzuki M.M."/>
            <person name="Tassy O."/>
            <person name="Takatori N."/>
            <person name="Tokuoka M."/>
            <person name="Yagi K."/>
            <person name="Yoshizaki F."/>
            <person name="Wada S."/>
            <person name="Zhang C."/>
            <person name="Hyatt P.D."/>
            <person name="Larimer F."/>
            <person name="Detter C."/>
            <person name="Doggett N."/>
            <person name="Glavina T."/>
            <person name="Hawkins T."/>
            <person name="Richardson P."/>
            <person name="Lucas S."/>
            <person name="Kohara Y."/>
            <person name="Levine M."/>
            <person name="Satoh N."/>
            <person name="Rokhsar D.S."/>
        </authorList>
    </citation>
    <scope>NUCLEOTIDE SEQUENCE [LARGE SCALE GENOMIC DNA]</scope>
</reference>
<sequence>LFGKYQSKMDVVLAVKMYVSKMISDSGPGMKSLMMDKETTGVVSIVYAKSEILQKEVYLFETIGATSRDSMKHMKVIVFVRPTKENVQYLCEELKHPRYGQYYLYFSHALSKSDLKMLAESDEHESVCDIREFFADFYPVDVHHFTLNLPKCSRHLTWNPSDLKRSCLGLTSVLLALKKCPMIRYQASSNMCQQLADAVKLLISREASLFDFRRSDTTPLLLILDRRDDAVTPLLNQWTYQAMTHELLGIKNGRVDLSKVPNVSQDLHEVVMSPLHDQFYHENLYKNFGEIGTSIKQLMEEFQAKTKSQQKVESIEDMKSFVENYPQFKKMSGTVAKHVTVVGELSRIVAKKNLLEISECEQDISSQNDHSNAVQRVRSLLQLPGTSDIDALRLVALYSLRYETHPNNATTSLTDQLTARDSRRVISSLLKYGGSRTNANDVPNAIAMTKKFFKGLKGVENVYTQHVPKIKSLLEDLFKGRLRESEFPYAGSSVMSERPSDVIVFIVGGTTYEEVACVDSLNALNTGWRIVLGGTTIHNCSSFLDEVLSATSINNLRSSSLTR</sequence>
<evidence type="ECO:0000313" key="7">
    <source>
        <dbReference type="Ensembl" id="ENSCINP00000035614.1"/>
    </source>
</evidence>
<organism evidence="7 8">
    <name type="scientific">Ciona intestinalis</name>
    <name type="common">Transparent sea squirt</name>
    <name type="synonym">Ascidia intestinalis</name>
    <dbReference type="NCBI Taxonomy" id="7719"/>
    <lineage>
        <taxon>Eukaryota</taxon>
        <taxon>Metazoa</taxon>
        <taxon>Chordata</taxon>
        <taxon>Tunicata</taxon>
        <taxon>Ascidiacea</taxon>
        <taxon>Phlebobranchia</taxon>
        <taxon>Cionidae</taxon>
        <taxon>Ciona</taxon>
    </lineage>
</organism>
<evidence type="ECO:0000256" key="3">
    <source>
        <dbReference type="ARBA" id="ARBA00022448"/>
    </source>
</evidence>
<reference evidence="7" key="2">
    <citation type="journal article" date="2008" name="Genome Biol.">
        <title>Improved genome assembly and evidence-based global gene model set for the chordate Ciona intestinalis: new insight into intron and operon populations.</title>
        <authorList>
            <person name="Satou Y."/>
            <person name="Mineta K."/>
            <person name="Ogasawara M."/>
            <person name="Sasakura Y."/>
            <person name="Shoguchi E."/>
            <person name="Ueno K."/>
            <person name="Yamada L."/>
            <person name="Matsumoto J."/>
            <person name="Wasserscheid J."/>
            <person name="Dewar K."/>
            <person name="Wiley G.B."/>
            <person name="Macmil S.L."/>
            <person name="Roe B.A."/>
            <person name="Zeller R.W."/>
            <person name="Hastings K.E."/>
            <person name="Lemaire P."/>
            <person name="Lindquist E."/>
            <person name="Endo T."/>
            <person name="Hotta K."/>
            <person name="Inaba K."/>
        </authorList>
    </citation>
    <scope>NUCLEOTIDE SEQUENCE [LARGE SCALE GENOMIC DNA]</scope>
    <source>
        <strain evidence="7">wild type</strain>
    </source>
</reference>
<dbReference type="InterPro" id="IPR036045">
    <property type="entry name" value="Sec1-like_sf"/>
</dbReference>
<protein>
    <recommendedName>
        <fullName evidence="6">Vacuolar protein sorting-associated protein 45</fullName>
    </recommendedName>
</protein>
<dbReference type="Ensembl" id="ENSCINT00000034935.1">
    <property type="protein sequence ID" value="ENSCINP00000035614.1"/>
    <property type="gene ID" value="ENSCING00000024385.1"/>
</dbReference>
<dbReference type="AlphaFoldDB" id="H2Y130"/>
<dbReference type="PIRSF" id="PIRSF005715">
    <property type="entry name" value="VPS45_Sec1"/>
    <property type="match status" value="1"/>
</dbReference>
<dbReference type="GO" id="GO:0000139">
    <property type="term" value="C:Golgi membrane"/>
    <property type="evidence" value="ECO:0000318"/>
    <property type="project" value="GO_Central"/>
</dbReference>
<evidence type="ECO:0000256" key="1">
    <source>
        <dbReference type="ARBA" id="ARBA00004184"/>
    </source>
</evidence>
<dbReference type="FunCoup" id="H2Y130">
    <property type="interactions" value="935"/>
</dbReference>
<dbReference type="SUPFAM" id="SSF56815">
    <property type="entry name" value="Sec1/munc18-like (SM) proteins"/>
    <property type="match status" value="1"/>
</dbReference>
<dbReference type="InterPro" id="IPR001619">
    <property type="entry name" value="Sec1-like"/>
</dbReference>
<comment type="similarity">
    <text evidence="2">Belongs to the STXBP/unc-18/SEC1 family.</text>
</comment>
<keyword evidence="5" id="KW-0472">Membrane</keyword>
<dbReference type="Gene3D" id="3.90.830.10">
    <property type="entry name" value="Syntaxin Binding Protein 1, Chain A, domain 2"/>
    <property type="match status" value="1"/>
</dbReference>
<dbReference type="GeneTree" id="ENSGT00550000075028"/>
<dbReference type="GO" id="GO:0006886">
    <property type="term" value="P:intracellular protein transport"/>
    <property type="evidence" value="ECO:0000318"/>
    <property type="project" value="GO_Central"/>
</dbReference>
<comment type="subcellular location">
    <subcellularLocation>
        <location evidence="1">Endomembrane system</location>
        <topology evidence="1">Peripheral membrane protein</topology>
    </subcellularLocation>
</comment>
<evidence type="ECO:0000256" key="4">
    <source>
        <dbReference type="ARBA" id="ARBA00022927"/>
    </source>
</evidence>
<dbReference type="Gene3D" id="3.40.50.1910">
    <property type="match status" value="1"/>
</dbReference>
<dbReference type="Gene3D" id="1.25.40.60">
    <property type="match status" value="1"/>
</dbReference>
<dbReference type="PANTHER" id="PTHR11679">
    <property type="entry name" value="VESICLE PROTEIN SORTING-ASSOCIATED"/>
    <property type="match status" value="1"/>
</dbReference>
<dbReference type="Pfam" id="PF00995">
    <property type="entry name" value="Sec1"/>
    <property type="match status" value="1"/>
</dbReference>
<dbReference type="InterPro" id="IPR027482">
    <property type="entry name" value="Sec1-like_dom2"/>
</dbReference>
<keyword evidence="8" id="KW-1185">Reference proteome</keyword>
<dbReference type="Proteomes" id="UP000008144">
    <property type="component" value="Chromosome 11"/>
</dbReference>
<accession>H2Y130</accession>
<dbReference type="InterPro" id="IPR043127">
    <property type="entry name" value="Sec-1-like_dom3a"/>
</dbReference>
<reference evidence="7" key="3">
    <citation type="submission" date="2025-08" db="UniProtKB">
        <authorList>
            <consortium name="Ensembl"/>
        </authorList>
    </citation>
    <scope>IDENTIFICATION</scope>
</reference>
<dbReference type="Gene3D" id="3.40.50.2060">
    <property type="match status" value="1"/>
</dbReference>
<dbReference type="FunFam" id="3.90.830.10:FF:000002">
    <property type="entry name" value="Vacuolar protein sorting-associated protein 45"/>
    <property type="match status" value="1"/>
</dbReference>
<dbReference type="OMA" id="VHQLNNA"/>
<evidence type="ECO:0000256" key="5">
    <source>
        <dbReference type="ARBA" id="ARBA00023136"/>
    </source>
</evidence>
<dbReference type="EMBL" id="EAAA01000739">
    <property type="status" value="NOT_ANNOTATED_CDS"/>
    <property type="molecule type" value="Genomic_DNA"/>
</dbReference>
<evidence type="ECO:0000256" key="2">
    <source>
        <dbReference type="ARBA" id="ARBA00009884"/>
    </source>
</evidence>
<reference evidence="7" key="4">
    <citation type="submission" date="2025-09" db="UniProtKB">
        <authorList>
            <consortium name="Ensembl"/>
        </authorList>
    </citation>
    <scope>IDENTIFICATION</scope>
</reference>
<keyword evidence="3" id="KW-0813">Transport</keyword>
<dbReference type="GO" id="GO:0031410">
    <property type="term" value="C:cytoplasmic vesicle"/>
    <property type="evidence" value="ECO:0007669"/>
    <property type="project" value="UniProtKB-ARBA"/>
</dbReference>
<dbReference type="InterPro" id="IPR043154">
    <property type="entry name" value="Sec-1-like_dom1"/>
</dbReference>
<dbReference type="InParanoid" id="H2Y130"/>
<dbReference type="STRING" id="7719.ENSCINP00000035614"/>
<dbReference type="GO" id="GO:0016192">
    <property type="term" value="P:vesicle-mediated transport"/>
    <property type="evidence" value="ECO:0000318"/>
    <property type="project" value="GO_Central"/>
</dbReference>
<proteinExistence type="inferred from homology"/>
<evidence type="ECO:0000256" key="6">
    <source>
        <dbReference type="ARBA" id="ARBA00073001"/>
    </source>
</evidence>
<evidence type="ECO:0000313" key="8">
    <source>
        <dbReference type="Proteomes" id="UP000008144"/>
    </source>
</evidence>
<name>H2Y130_CIOIN</name>
<dbReference type="HOGENOM" id="CLU_013933_3_1_1"/>